<comment type="caution">
    <text evidence="2">The sequence shown here is derived from an EMBL/GenBank/DDBJ whole genome shotgun (WGS) entry which is preliminary data.</text>
</comment>
<keyword evidence="3" id="KW-1185">Reference proteome</keyword>
<accession>A0A9P8PKB5</accession>
<reference evidence="2" key="2">
    <citation type="submission" date="2021-01" db="EMBL/GenBank/DDBJ databases">
        <authorList>
            <person name="Schikora-Tamarit M.A."/>
        </authorList>
    </citation>
    <scope>NUCLEOTIDE SEQUENCE</scope>
    <source>
        <strain evidence="2">CBS2887</strain>
    </source>
</reference>
<feature type="compositionally biased region" description="Low complexity" evidence="1">
    <location>
        <begin position="152"/>
        <end position="166"/>
    </location>
</feature>
<evidence type="ECO:0000313" key="3">
    <source>
        <dbReference type="Proteomes" id="UP000774326"/>
    </source>
</evidence>
<organism evidence="2 3">
    <name type="scientific">Wickerhamomyces pijperi</name>
    <name type="common">Yeast</name>
    <name type="synonym">Pichia pijperi</name>
    <dbReference type="NCBI Taxonomy" id="599730"/>
    <lineage>
        <taxon>Eukaryota</taxon>
        <taxon>Fungi</taxon>
        <taxon>Dikarya</taxon>
        <taxon>Ascomycota</taxon>
        <taxon>Saccharomycotina</taxon>
        <taxon>Saccharomycetes</taxon>
        <taxon>Phaffomycetales</taxon>
        <taxon>Wickerhamomycetaceae</taxon>
        <taxon>Wickerhamomyces</taxon>
    </lineage>
</organism>
<reference evidence="2" key="1">
    <citation type="journal article" date="2021" name="Open Biol.">
        <title>Shared evolutionary footprints suggest mitochondrial oxidative damage underlies multiple complex I losses in fungi.</title>
        <authorList>
            <person name="Schikora-Tamarit M.A."/>
            <person name="Marcet-Houben M."/>
            <person name="Nosek J."/>
            <person name="Gabaldon T."/>
        </authorList>
    </citation>
    <scope>NUCLEOTIDE SEQUENCE</scope>
    <source>
        <strain evidence="2">CBS2887</strain>
    </source>
</reference>
<evidence type="ECO:0000313" key="2">
    <source>
        <dbReference type="EMBL" id="KAH3673733.1"/>
    </source>
</evidence>
<gene>
    <name evidence="2" type="ORF">WICPIJ_009682</name>
</gene>
<sequence>MESLTKLGTSVKYFNTDVLNPGTSKSKNFVRTSSTLAATRTITLTLAAGETTLAARPPSNLPKFTVVTPSNSSSSNSNALIFWIISINSKLASMPNSGYPEWPALPSTLTSKWYTPLCPTPRLNSVGSPKITWSHWASWKSGPEVTYSIPMPSTSSPTTNNSPSSPALTAPD</sequence>
<evidence type="ECO:0000256" key="1">
    <source>
        <dbReference type="SAM" id="MobiDB-lite"/>
    </source>
</evidence>
<proteinExistence type="predicted"/>
<dbReference type="EMBL" id="JAEUBG010005588">
    <property type="protein sequence ID" value="KAH3673733.1"/>
    <property type="molecule type" value="Genomic_DNA"/>
</dbReference>
<dbReference type="AlphaFoldDB" id="A0A9P8PKB5"/>
<name>A0A9P8PKB5_WICPI</name>
<feature type="region of interest" description="Disordered" evidence="1">
    <location>
        <begin position="148"/>
        <end position="172"/>
    </location>
</feature>
<dbReference type="Proteomes" id="UP000774326">
    <property type="component" value="Unassembled WGS sequence"/>
</dbReference>
<protein>
    <submittedName>
        <fullName evidence="2">Uncharacterized protein</fullName>
    </submittedName>
</protein>